<evidence type="ECO:0000256" key="5">
    <source>
        <dbReference type="ARBA" id="ARBA00022692"/>
    </source>
</evidence>
<keyword evidence="7" id="KW-1133">Transmembrane helix</keyword>
<dbReference type="SUPFAM" id="SSF50156">
    <property type="entry name" value="PDZ domain-like"/>
    <property type="match status" value="1"/>
</dbReference>
<keyword evidence="4" id="KW-0997">Cell inner membrane</keyword>
<dbReference type="InterPro" id="IPR024961">
    <property type="entry name" value="T2SS_GspC_N"/>
</dbReference>
<dbReference type="GO" id="GO:0015031">
    <property type="term" value="P:protein transport"/>
    <property type="evidence" value="ECO:0007669"/>
    <property type="project" value="UniProtKB-KW"/>
</dbReference>
<reference evidence="11 12" key="1">
    <citation type="submission" date="2020-08" db="EMBL/GenBank/DDBJ databases">
        <title>Genomic Encyclopedia of Type Strains, Phase IV (KMG-IV): sequencing the most valuable type-strain genomes for metagenomic binning, comparative biology and taxonomic classification.</title>
        <authorList>
            <person name="Goeker M."/>
        </authorList>
    </citation>
    <scope>NUCLEOTIDE SEQUENCE [LARGE SCALE GENOMIC DNA]</scope>
    <source>
        <strain evidence="11 12">DSM 102255</strain>
    </source>
</reference>
<evidence type="ECO:0000313" key="11">
    <source>
        <dbReference type="EMBL" id="MBB6122694.1"/>
    </source>
</evidence>
<proteinExistence type="predicted"/>
<dbReference type="InterPro" id="IPR001478">
    <property type="entry name" value="PDZ"/>
</dbReference>
<keyword evidence="5" id="KW-0812">Transmembrane</keyword>
<sequence length="306" mass="31461">MGMASDGRERFSLWRRAAGSAAARKRGGDLATLEWLLLAVVAVQAARLLWVVVTPVSPLPQWRAAQATLMPTEARMALFRGFDPFNAQSAAAGPANQTVTSLALVLYGVRVNEGSGQGSAILAGPDGQQQSFAIGDEVLPGVTLKAVAFDHVTIDRGGREETVFLDQSRPIDPVQAGPVDPGAAGATAPVPAGTVAPSPVRPPPVAGGNSQPTMSRDAEIFRSSIGFGMQQSTGRTRGITVNAQGPAFASSGLRAGDVITRINGREVVAADDLGALQQAMVPGARINVTVDRGGKSVPVTLAVPGS</sequence>
<evidence type="ECO:0000256" key="6">
    <source>
        <dbReference type="ARBA" id="ARBA00022927"/>
    </source>
</evidence>
<evidence type="ECO:0000259" key="10">
    <source>
        <dbReference type="PROSITE" id="PS50106"/>
    </source>
</evidence>
<dbReference type="AlphaFoldDB" id="A0A841IWF7"/>
<feature type="compositionally biased region" description="Low complexity" evidence="9">
    <location>
        <begin position="175"/>
        <end position="198"/>
    </location>
</feature>
<dbReference type="RefSeq" id="WP_246351738.1">
    <property type="nucleotide sequence ID" value="NZ_JACIJP010000001.1"/>
</dbReference>
<evidence type="ECO:0000256" key="9">
    <source>
        <dbReference type="SAM" id="MobiDB-lite"/>
    </source>
</evidence>
<evidence type="ECO:0000256" key="2">
    <source>
        <dbReference type="ARBA" id="ARBA00022448"/>
    </source>
</evidence>
<keyword evidence="2" id="KW-0813">Transport</keyword>
<comment type="caution">
    <text evidence="11">The sequence shown here is derived from an EMBL/GenBank/DDBJ whole genome shotgun (WGS) entry which is preliminary data.</text>
</comment>
<feature type="domain" description="PDZ" evidence="10">
    <location>
        <begin position="217"/>
        <end position="294"/>
    </location>
</feature>
<dbReference type="GO" id="GO:0005886">
    <property type="term" value="C:plasma membrane"/>
    <property type="evidence" value="ECO:0007669"/>
    <property type="project" value="UniProtKB-SubCell"/>
</dbReference>
<dbReference type="Gene3D" id="2.30.42.10">
    <property type="match status" value="1"/>
</dbReference>
<evidence type="ECO:0000313" key="12">
    <source>
        <dbReference type="Proteomes" id="UP000552700"/>
    </source>
</evidence>
<keyword evidence="12" id="KW-1185">Reference proteome</keyword>
<dbReference type="PROSITE" id="PS50106">
    <property type="entry name" value="PDZ"/>
    <property type="match status" value="1"/>
</dbReference>
<keyword evidence="6" id="KW-0653">Protein transport</keyword>
<dbReference type="Pfam" id="PF11356">
    <property type="entry name" value="T2SSC"/>
    <property type="match status" value="1"/>
</dbReference>
<feature type="region of interest" description="Disordered" evidence="9">
    <location>
        <begin position="175"/>
        <end position="214"/>
    </location>
</feature>
<keyword evidence="3" id="KW-1003">Cell membrane</keyword>
<name>A0A841IWF7_9SPHN</name>
<evidence type="ECO:0000256" key="8">
    <source>
        <dbReference type="ARBA" id="ARBA00023136"/>
    </source>
</evidence>
<evidence type="ECO:0000256" key="3">
    <source>
        <dbReference type="ARBA" id="ARBA00022475"/>
    </source>
</evidence>
<dbReference type="Proteomes" id="UP000552700">
    <property type="component" value="Unassembled WGS sequence"/>
</dbReference>
<dbReference type="EMBL" id="JACIJP010000001">
    <property type="protein sequence ID" value="MBB6122694.1"/>
    <property type="molecule type" value="Genomic_DNA"/>
</dbReference>
<protein>
    <submittedName>
        <fullName evidence="11">General secretion pathway protein C</fullName>
    </submittedName>
</protein>
<dbReference type="InterPro" id="IPR036034">
    <property type="entry name" value="PDZ_sf"/>
</dbReference>
<evidence type="ECO:0000256" key="4">
    <source>
        <dbReference type="ARBA" id="ARBA00022519"/>
    </source>
</evidence>
<gene>
    <name evidence="11" type="ORF">FHS92_000401</name>
</gene>
<accession>A0A841IWF7</accession>
<dbReference type="Pfam" id="PF13180">
    <property type="entry name" value="PDZ_2"/>
    <property type="match status" value="1"/>
</dbReference>
<keyword evidence="8" id="KW-0472">Membrane</keyword>
<evidence type="ECO:0000256" key="1">
    <source>
        <dbReference type="ARBA" id="ARBA00004533"/>
    </source>
</evidence>
<comment type="subcellular location">
    <subcellularLocation>
        <location evidence="1">Cell inner membrane</location>
    </subcellularLocation>
</comment>
<evidence type="ECO:0000256" key="7">
    <source>
        <dbReference type="ARBA" id="ARBA00022989"/>
    </source>
</evidence>
<dbReference type="Gene3D" id="2.30.30.830">
    <property type="match status" value="1"/>
</dbReference>
<dbReference type="SMART" id="SM00228">
    <property type="entry name" value="PDZ"/>
    <property type="match status" value="1"/>
</dbReference>
<organism evidence="11 12">
    <name type="scientific">Sphingobium subterraneum</name>
    <dbReference type="NCBI Taxonomy" id="627688"/>
    <lineage>
        <taxon>Bacteria</taxon>
        <taxon>Pseudomonadati</taxon>
        <taxon>Pseudomonadota</taxon>
        <taxon>Alphaproteobacteria</taxon>
        <taxon>Sphingomonadales</taxon>
        <taxon>Sphingomonadaceae</taxon>
        <taxon>Sphingobium</taxon>
    </lineage>
</organism>